<keyword evidence="3" id="KW-1185">Reference proteome</keyword>
<protein>
    <submittedName>
        <fullName evidence="2">Uncharacterized protein</fullName>
    </submittedName>
</protein>
<comment type="caution">
    <text evidence="2">The sequence shown here is derived from an EMBL/GenBank/DDBJ whole genome shotgun (WGS) entry which is preliminary data.</text>
</comment>
<gene>
    <name evidence="2" type="ORF">B0H16DRAFT_1488965</name>
</gene>
<dbReference type="Proteomes" id="UP001215598">
    <property type="component" value="Unassembled WGS sequence"/>
</dbReference>
<sequence length="159" mass="16663">MLATLCLLPLFSLPFTYAATEILDASNSSLVFSPGWSQELSSSTGDSLLQTDSFGGSLTASLPNSTSSVSYVGFNTAGESMYGYSVDCEDDCVLQTVNASDPSLNDGETASEPSTLFTINLDPSSQHILRVYNIPSGPDDGAGQINFDHLSISVQDDAG</sequence>
<reference evidence="2" key="1">
    <citation type="submission" date="2023-03" db="EMBL/GenBank/DDBJ databases">
        <title>Massive genome expansion in bonnet fungi (Mycena s.s.) driven by repeated elements and novel gene families across ecological guilds.</title>
        <authorList>
            <consortium name="Lawrence Berkeley National Laboratory"/>
            <person name="Harder C.B."/>
            <person name="Miyauchi S."/>
            <person name="Viragh M."/>
            <person name="Kuo A."/>
            <person name="Thoen E."/>
            <person name="Andreopoulos B."/>
            <person name="Lu D."/>
            <person name="Skrede I."/>
            <person name="Drula E."/>
            <person name="Henrissat B."/>
            <person name="Morin E."/>
            <person name="Kohler A."/>
            <person name="Barry K."/>
            <person name="LaButti K."/>
            <person name="Morin E."/>
            <person name="Salamov A."/>
            <person name="Lipzen A."/>
            <person name="Mereny Z."/>
            <person name="Hegedus B."/>
            <person name="Baldrian P."/>
            <person name="Stursova M."/>
            <person name="Weitz H."/>
            <person name="Taylor A."/>
            <person name="Grigoriev I.V."/>
            <person name="Nagy L.G."/>
            <person name="Martin F."/>
            <person name="Kauserud H."/>
        </authorList>
    </citation>
    <scope>NUCLEOTIDE SEQUENCE</scope>
    <source>
        <strain evidence="2">CBHHK182m</strain>
    </source>
</reference>
<keyword evidence="1" id="KW-0732">Signal</keyword>
<evidence type="ECO:0000313" key="3">
    <source>
        <dbReference type="Proteomes" id="UP001215598"/>
    </source>
</evidence>
<feature type="chain" id="PRO_5042189596" evidence="1">
    <location>
        <begin position="19"/>
        <end position="159"/>
    </location>
</feature>
<name>A0AAD7KJ00_9AGAR</name>
<organism evidence="2 3">
    <name type="scientific">Mycena metata</name>
    <dbReference type="NCBI Taxonomy" id="1033252"/>
    <lineage>
        <taxon>Eukaryota</taxon>
        <taxon>Fungi</taxon>
        <taxon>Dikarya</taxon>
        <taxon>Basidiomycota</taxon>
        <taxon>Agaricomycotina</taxon>
        <taxon>Agaricomycetes</taxon>
        <taxon>Agaricomycetidae</taxon>
        <taxon>Agaricales</taxon>
        <taxon>Marasmiineae</taxon>
        <taxon>Mycenaceae</taxon>
        <taxon>Mycena</taxon>
    </lineage>
</organism>
<feature type="signal peptide" evidence="1">
    <location>
        <begin position="1"/>
        <end position="18"/>
    </location>
</feature>
<evidence type="ECO:0000256" key="1">
    <source>
        <dbReference type="SAM" id="SignalP"/>
    </source>
</evidence>
<proteinExistence type="predicted"/>
<accession>A0AAD7KJ00</accession>
<feature type="non-terminal residue" evidence="2">
    <location>
        <position position="1"/>
    </location>
</feature>
<dbReference type="EMBL" id="JARKIB010000001">
    <property type="protein sequence ID" value="KAJ7786037.1"/>
    <property type="molecule type" value="Genomic_DNA"/>
</dbReference>
<evidence type="ECO:0000313" key="2">
    <source>
        <dbReference type="EMBL" id="KAJ7786037.1"/>
    </source>
</evidence>
<dbReference type="AlphaFoldDB" id="A0AAD7KJ00"/>